<accession>A0AAN7AL08</accession>
<dbReference type="SUPFAM" id="SSF143081">
    <property type="entry name" value="BB1717-like"/>
    <property type="match status" value="1"/>
</dbReference>
<feature type="region of interest" description="Disordered" evidence="8">
    <location>
        <begin position="318"/>
        <end position="433"/>
    </location>
</feature>
<dbReference type="PANTHER" id="PTHR13604">
    <property type="entry name" value="DC12-RELATED"/>
    <property type="match status" value="1"/>
</dbReference>
<dbReference type="GO" id="GO:0106300">
    <property type="term" value="P:protein-DNA covalent cross-linking repair"/>
    <property type="evidence" value="ECO:0007669"/>
    <property type="project" value="InterPro"/>
</dbReference>
<comment type="caution">
    <text evidence="9">The sequence shown here is derived from an EMBL/GenBank/DDBJ whole genome shotgun (WGS) entry which is preliminary data.</text>
</comment>
<keyword evidence="10" id="KW-1185">Reference proteome</keyword>
<keyword evidence="2" id="KW-0645">Protease</keyword>
<evidence type="ECO:0000256" key="6">
    <source>
        <dbReference type="ARBA" id="ARBA00023125"/>
    </source>
</evidence>
<reference evidence="9" key="1">
    <citation type="journal article" date="2023" name="Mol. Phylogenet. Evol.">
        <title>Genome-scale phylogeny and comparative genomics of the fungal order Sordariales.</title>
        <authorList>
            <person name="Hensen N."/>
            <person name="Bonometti L."/>
            <person name="Westerberg I."/>
            <person name="Brannstrom I.O."/>
            <person name="Guillou S."/>
            <person name="Cros-Aarteil S."/>
            <person name="Calhoun S."/>
            <person name="Haridas S."/>
            <person name="Kuo A."/>
            <person name="Mondo S."/>
            <person name="Pangilinan J."/>
            <person name="Riley R."/>
            <person name="LaButti K."/>
            <person name="Andreopoulos B."/>
            <person name="Lipzen A."/>
            <person name="Chen C."/>
            <person name="Yan M."/>
            <person name="Daum C."/>
            <person name="Ng V."/>
            <person name="Clum A."/>
            <person name="Steindorff A."/>
            <person name="Ohm R.A."/>
            <person name="Martin F."/>
            <person name="Silar P."/>
            <person name="Natvig D.O."/>
            <person name="Lalanne C."/>
            <person name="Gautier V."/>
            <person name="Ament-Velasquez S.L."/>
            <person name="Kruys A."/>
            <person name="Hutchinson M.I."/>
            <person name="Powell A.J."/>
            <person name="Barry K."/>
            <person name="Miller A.N."/>
            <person name="Grigoriev I.V."/>
            <person name="Debuchy R."/>
            <person name="Gladieux P."/>
            <person name="Hiltunen Thoren M."/>
            <person name="Johannesson H."/>
        </authorList>
    </citation>
    <scope>NUCLEOTIDE SEQUENCE</scope>
    <source>
        <strain evidence="9">PSN309</strain>
    </source>
</reference>
<keyword evidence="6" id="KW-0238">DNA-binding</keyword>
<protein>
    <submittedName>
        <fullName evidence="9">Embryonic stem cell-specific 5-hydroxymethylcytosine-binding protein</fullName>
    </submittedName>
</protein>
<dbReference type="Pfam" id="PF02586">
    <property type="entry name" value="SRAP"/>
    <property type="match status" value="1"/>
</dbReference>
<dbReference type="GO" id="GO:0006508">
    <property type="term" value="P:proteolysis"/>
    <property type="evidence" value="ECO:0007669"/>
    <property type="project" value="UniProtKB-KW"/>
</dbReference>
<keyword evidence="4" id="KW-0378">Hydrolase</keyword>
<keyword evidence="3" id="KW-0227">DNA damage</keyword>
<evidence type="ECO:0000256" key="7">
    <source>
        <dbReference type="ARBA" id="ARBA00023239"/>
    </source>
</evidence>
<dbReference type="InterPro" id="IPR036590">
    <property type="entry name" value="SRAP-like"/>
</dbReference>
<feature type="compositionally biased region" description="Basic and acidic residues" evidence="8">
    <location>
        <begin position="330"/>
        <end position="350"/>
    </location>
</feature>
<keyword evidence="7" id="KW-0456">Lyase</keyword>
<keyword evidence="5" id="KW-0190">Covalent protein-DNA linkage</keyword>
<dbReference type="PANTHER" id="PTHR13604:SF0">
    <property type="entry name" value="ABASIC SITE PROCESSING PROTEIN HMCES"/>
    <property type="match status" value="1"/>
</dbReference>
<comment type="similarity">
    <text evidence="1">Belongs to the SOS response-associated peptidase family.</text>
</comment>
<evidence type="ECO:0000256" key="8">
    <source>
        <dbReference type="SAM" id="MobiDB-lite"/>
    </source>
</evidence>
<dbReference type="GO" id="GO:0003697">
    <property type="term" value="F:single-stranded DNA binding"/>
    <property type="evidence" value="ECO:0007669"/>
    <property type="project" value="InterPro"/>
</dbReference>
<evidence type="ECO:0000256" key="1">
    <source>
        <dbReference type="ARBA" id="ARBA00008136"/>
    </source>
</evidence>
<dbReference type="EMBL" id="MU864361">
    <property type="protein sequence ID" value="KAK4191078.1"/>
    <property type="molecule type" value="Genomic_DNA"/>
</dbReference>
<evidence type="ECO:0000256" key="4">
    <source>
        <dbReference type="ARBA" id="ARBA00022801"/>
    </source>
</evidence>
<dbReference type="GO" id="GO:0016829">
    <property type="term" value="F:lyase activity"/>
    <property type="evidence" value="ECO:0007669"/>
    <property type="project" value="UniProtKB-KW"/>
</dbReference>
<evidence type="ECO:0000313" key="9">
    <source>
        <dbReference type="EMBL" id="KAK4191078.1"/>
    </source>
</evidence>
<dbReference type="InterPro" id="IPR003738">
    <property type="entry name" value="SRAP"/>
</dbReference>
<dbReference type="AlphaFoldDB" id="A0AAN7AL08"/>
<evidence type="ECO:0000313" key="10">
    <source>
        <dbReference type="Proteomes" id="UP001302126"/>
    </source>
</evidence>
<dbReference type="GO" id="GO:0008233">
    <property type="term" value="F:peptidase activity"/>
    <property type="evidence" value="ECO:0007669"/>
    <property type="project" value="UniProtKB-KW"/>
</dbReference>
<sequence length="433" mass="47798">MCGRYAMALRPSQVRRMLEAENMAVDDAPVDEGDGAPRQSYNFAPGYHGVVYRADAAYHADSHHHNENDSEPDTTEKTKNAKTHYKLQSMKWGLIPSWTARNPDYTSLLKTINCRDDSLAQKGGMWASMKTKKRCVVVAEGFYEWLKTGPKEKVPHFVKRKDGKLMLFAGLWDCASFSPKKSRTAEQEQDEGEQEREREQVWTYTVITTDSNAQLKFLHDRMPVILDPGSEELRTWLDPEKQTWDKELQGILKPYQGELEVYAVSKEVGKVGNNSPSFVIPVASRENKSNIANFFAAAAAKGGDGKGGVKKEEAELKVKEEAGDELEPEVEIKKENADGNESLEVKKVGDIDAAATPAKKGIKREASPTPIKGGPLTKKPQPVQESPVKKGFAVSGRPKISATRNPVKSPSKTKKGGGGDGSQKITKFFGNSA</sequence>
<organism evidence="9 10">
    <name type="scientific">Podospora australis</name>
    <dbReference type="NCBI Taxonomy" id="1536484"/>
    <lineage>
        <taxon>Eukaryota</taxon>
        <taxon>Fungi</taxon>
        <taxon>Dikarya</taxon>
        <taxon>Ascomycota</taxon>
        <taxon>Pezizomycotina</taxon>
        <taxon>Sordariomycetes</taxon>
        <taxon>Sordariomycetidae</taxon>
        <taxon>Sordariales</taxon>
        <taxon>Podosporaceae</taxon>
        <taxon>Podospora</taxon>
    </lineage>
</organism>
<evidence type="ECO:0000256" key="3">
    <source>
        <dbReference type="ARBA" id="ARBA00022763"/>
    </source>
</evidence>
<evidence type="ECO:0000256" key="5">
    <source>
        <dbReference type="ARBA" id="ARBA00023124"/>
    </source>
</evidence>
<proteinExistence type="inferred from homology"/>
<dbReference type="Gene3D" id="3.90.1680.10">
    <property type="entry name" value="SOS response associated peptidase-like"/>
    <property type="match status" value="1"/>
</dbReference>
<name>A0AAN7AL08_9PEZI</name>
<dbReference type="Proteomes" id="UP001302126">
    <property type="component" value="Unassembled WGS sequence"/>
</dbReference>
<evidence type="ECO:0000256" key="2">
    <source>
        <dbReference type="ARBA" id="ARBA00022670"/>
    </source>
</evidence>
<gene>
    <name evidence="9" type="ORF">QBC35DRAFT_488115</name>
</gene>
<reference evidence="9" key="2">
    <citation type="submission" date="2023-05" db="EMBL/GenBank/DDBJ databases">
        <authorList>
            <consortium name="Lawrence Berkeley National Laboratory"/>
            <person name="Steindorff A."/>
            <person name="Hensen N."/>
            <person name="Bonometti L."/>
            <person name="Westerberg I."/>
            <person name="Brannstrom I.O."/>
            <person name="Guillou S."/>
            <person name="Cros-Aarteil S."/>
            <person name="Calhoun S."/>
            <person name="Haridas S."/>
            <person name="Kuo A."/>
            <person name="Mondo S."/>
            <person name="Pangilinan J."/>
            <person name="Riley R."/>
            <person name="Labutti K."/>
            <person name="Andreopoulos B."/>
            <person name="Lipzen A."/>
            <person name="Chen C."/>
            <person name="Yanf M."/>
            <person name="Daum C."/>
            <person name="Ng V."/>
            <person name="Clum A."/>
            <person name="Ohm R."/>
            <person name="Martin F."/>
            <person name="Silar P."/>
            <person name="Natvig D."/>
            <person name="Lalanne C."/>
            <person name="Gautier V."/>
            <person name="Ament-Velasquez S.L."/>
            <person name="Kruys A."/>
            <person name="Hutchinson M.I."/>
            <person name="Powell A.J."/>
            <person name="Barry K."/>
            <person name="Miller A.N."/>
            <person name="Grigoriev I.V."/>
            <person name="Debuchy R."/>
            <person name="Gladieux P."/>
            <person name="Thoren M.H."/>
            <person name="Johannesson H."/>
        </authorList>
    </citation>
    <scope>NUCLEOTIDE SEQUENCE</scope>
    <source>
        <strain evidence="9">PSN309</strain>
    </source>
</reference>